<proteinExistence type="inferred from homology"/>
<feature type="domain" description="TonB C-terminal" evidence="11">
    <location>
        <begin position="19"/>
        <end position="122"/>
    </location>
</feature>
<keyword evidence="3" id="KW-0813">Transport</keyword>
<keyword evidence="7" id="KW-0653">Protein transport</keyword>
<dbReference type="InterPro" id="IPR037682">
    <property type="entry name" value="TonB_C"/>
</dbReference>
<dbReference type="GO" id="GO:0031992">
    <property type="term" value="F:energy transducer activity"/>
    <property type="evidence" value="ECO:0007669"/>
    <property type="project" value="InterPro"/>
</dbReference>
<dbReference type="EMBL" id="UINC01082100">
    <property type="protein sequence ID" value="SVC26553.1"/>
    <property type="molecule type" value="Genomic_DNA"/>
</dbReference>
<keyword evidence="9" id="KW-0472">Membrane</keyword>
<accession>A0A382KSS0</accession>
<gene>
    <name evidence="12" type="ORF">METZ01_LOCUS279407</name>
</gene>
<dbReference type="SUPFAM" id="SSF48452">
    <property type="entry name" value="TPR-like"/>
    <property type="match status" value="1"/>
</dbReference>
<feature type="region of interest" description="Disordered" evidence="10">
    <location>
        <begin position="1"/>
        <end position="40"/>
    </location>
</feature>
<keyword evidence="4" id="KW-1003">Cell membrane</keyword>
<keyword evidence="8" id="KW-1133">Transmembrane helix</keyword>
<dbReference type="Gene3D" id="1.25.40.10">
    <property type="entry name" value="Tetratricopeptide repeat domain"/>
    <property type="match status" value="1"/>
</dbReference>
<feature type="compositionally biased region" description="Basic residues" evidence="10">
    <location>
        <begin position="1"/>
        <end position="10"/>
    </location>
</feature>
<evidence type="ECO:0000256" key="4">
    <source>
        <dbReference type="ARBA" id="ARBA00022475"/>
    </source>
</evidence>
<evidence type="ECO:0000256" key="6">
    <source>
        <dbReference type="ARBA" id="ARBA00022692"/>
    </source>
</evidence>
<name>A0A382KSS0_9ZZZZ</name>
<comment type="similarity">
    <text evidence="2">Belongs to the TonB family.</text>
</comment>
<dbReference type="GO" id="GO:0055085">
    <property type="term" value="P:transmembrane transport"/>
    <property type="evidence" value="ECO:0007669"/>
    <property type="project" value="InterPro"/>
</dbReference>
<dbReference type="InterPro" id="IPR051045">
    <property type="entry name" value="TonB-dependent_transducer"/>
</dbReference>
<dbReference type="InterPro" id="IPR003538">
    <property type="entry name" value="TonB"/>
</dbReference>
<sequence>MENLSPKHKHLLSECTPEADPLGYKPLYKKPPRYPRKAQQRGIEGTVLVEFTINKDGSVHNPTVPWSSSTDPKNPDTFNKSALIAAKQFRYQPALSESGQPMETKGVLNQITFLIEGRENSLNLGKHNKQFDDLTARLNLKGREKSLKKIGKILLESNLSRLQRAAYLYLKAMYLYKDKSPNSQITDLLLESKKNYLEEKQTLPNGKGVMSVTGYKLQSFAGILLGQMYLEESDWNSAALELEAALRAAAESTLQSKRFFSAYIQLGMAHYNLQNWCEASSSWRAAQKMGKKHGFSLPDALKEPMEFAQSKSN</sequence>
<dbReference type="PRINTS" id="PR01374">
    <property type="entry name" value="TONBPROTEIN"/>
</dbReference>
<protein>
    <recommendedName>
        <fullName evidence="11">TonB C-terminal domain-containing protein</fullName>
    </recommendedName>
</protein>
<evidence type="ECO:0000256" key="1">
    <source>
        <dbReference type="ARBA" id="ARBA00004383"/>
    </source>
</evidence>
<evidence type="ECO:0000256" key="9">
    <source>
        <dbReference type="ARBA" id="ARBA00023136"/>
    </source>
</evidence>
<dbReference type="AlphaFoldDB" id="A0A382KSS0"/>
<reference evidence="12" key="1">
    <citation type="submission" date="2018-05" db="EMBL/GenBank/DDBJ databases">
        <authorList>
            <person name="Lanie J.A."/>
            <person name="Ng W.-L."/>
            <person name="Kazmierczak K.M."/>
            <person name="Andrzejewski T.M."/>
            <person name="Davidsen T.M."/>
            <person name="Wayne K.J."/>
            <person name="Tettelin H."/>
            <person name="Glass J.I."/>
            <person name="Rusch D."/>
            <person name="Podicherti R."/>
            <person name="Tsui H.-C.T."/>
            <person name="Winkler M.E."/>
        </authorList>
    </citation>
    <scope>NUCLEOTIDE SEQUENCE</scope>
</reference>
<evidence type="ECO:0000256" key="10">
    <source>
        <dbReference type="SAM" id="MobiDB-lite"/>
    </source>
</evidence>
<dbReference type="Pfam" id="PF03544">
    <property type="entry name" value="TonB_C"/>
    <property type="match status" value="1"/>
</dbReference>
<evidence type="ECO:0000256" key="7">
    <source>
        <dbReference type="ARBA" id="ARBA00022927"/>
    </source>
</evidence>
<evidence type="ECO:0000259" key="11">
    <source>
        <dbReference type="PROSITE" id="PS52015"/>
    </source>
</evidence>
<dbReference type="GO" id="GO:0015031">
    <property type="term" value="P:protein transport"/>
    <property type="evidence" value="ECO:0007669"/>
    <property type="project" value="UniProtKB-KW"/>
</dbReference>
<dbReference type="NCBIfam" id="TIGR01352">
    <property type="entry name" value="tonB_Cterm"/>
    <property type="match status" value="1"/>
</dbReference>
<dbReference type="GO" id="GO:0098797">
    <property type="term" value="C:plasma membrane protein complex"/>
    <property type="evidence" value="ECO:0007669"/>
    <property type="project" value="TreeGrafter"/>
</dbReference>
<dbReference type="InterPro" id="IPR006260">
    <property type="entry name" value="TonB/TolA_C"/>
</dbReference>
<dbReference type="PANTHER" id="PTHR33446">
    <property type="entry name" value="PROTEIN TONB-RELATED"/>
    <property type="match status" value="1"/>
</dbReference>
<dbReference type="SUPFAM" id="SSF74653">
    <property type="entry name" value="TolA/TonB C-terminal domain"/>
    <property type="match status" value="1"/>
</dbReference>
<keyword evidence="6" id="KW-0812">Transmembrane</keyword>
<evidence type="ECO:0000256" key="3">
    <source>
        <dbReference type="ARBA" id="ARBA00022448"/>
    </source>
</evidence>
<dbReference type="GO" id="GO:0015891">
    <property type="term" value="P:siderophore transport"/>
    <property type="evidence" value="ECO:0007669"/>
    <property type="project" value="InterPro"/>
</dbReference>
<dbReference type="PANTHER" id="PTHR33446:SF2">
    <property type="entry name" value="PROTEIN TONB"/>
    <property type="match status" value="1"/>
</dbReference>
<dbReference type="InterPro" id="IPR011990">
    <property type="entry name" value="TPR-like_helical_dom_sf"/>
</dbReference>
<keyword evidence="5" id="KW-0997">Cell inner membrane</keyword>
<comment type="subcellular location">
    <subcellularLocation>
        <location evidence="1">Cell inner membrane</location>
        <topology evidence="1">Single-pass membrane protein</topology>
        <orientation evidence="1">Periplasmic side</orientation>
    </subcellularLocation>
</comment>
<evidence type="ECO:0000313" key="12">
    <source>
        <dbReference type="EMBL" id="SVC26553.1"/>
    </source>
</evidence>
<organism evidence="12">
    <name type="scientific">marine metagenome</name>
    <dbReference type="NCBI Taxonomy" id="408172"/>
    <lineage>
        <taxon>unclassified sequences</taxon>
        <taxon>metagenomes</taxon>
        <taxon>ecological metagenomes</taxon>
    </lineage>
</organism>
<dbReference type="PROSITE" id="PS52015">
    <property type="entry name" value="TONB_CTD"/>
    <property type="match status" value="1"/>
</dbReference>
<evidence type="ECO:0000256" key="2">
    <source>
        <dbReference type="ARBA" id="ARBA00006555"/>
    </source>
</evidence>
<dbReference type="GO" id="GO:0030288">
    <property type="term" value="C:outer membrane-bounded periplasmic space"/>
    <property type="evidence" value="ECO:0007669"/>
    <property type="project" value="InterPro"/>
</dbReference>
<dbReference type="Gene3D" id="3.30.1150.10">
    <property type="match status" value="1"/>
</dbReference>
<feature type="compositionally biased region" description="Basic residues" evidence="10">
    <location>
        <begin position="27"/>
        <end position="39"/>
    </location>
</feature>
<evidence type="ECO:0000256" key="8">
    <source>
        <dbReference type="ARBA" id="ARBA00022989"/>
    </source>
</evidence>
<evidence type="ECO:0000256" key="5">
    <source>
        <dbReference type="ARBA" id="ARBA00022519"/>
    </source>
</evidence>